<accession>A0A1J4MB75</accession>
<keyword evidence="2" id="KW-1185">Reference proteome</keyword>
<evidence type="ECO:0000313" key="2">
    <source>
        <dbReference type="Proteomes" id="UP000186804"/>
    </source>
</evidence>
<reference evidence="1 2" key="1">
    <citation type="submission" date="2016-10" db="EMBL/GenBank/DDBJ databases">
        <title>Reductive evolution of mitochondrial metabolism and differential evolution of invasion-related proteins in Cryptosporidium.</title>
        <authorList>
            <person name="Liu S."/>
            <person name="Roellig D.M."/>
            <person name="Guo Y."/>
            <person name="Li N."/>
            <person name="Frace M.A."/>
            <person name="Tang K."/>
            <person name="Zhang L."/>
            <person name="Feng Y."/>
            <person name="Xiao L."/>
        </authorList>
    </citation>
    <scope>NUCLEOTIDE SEQUENCE [LARGE SCALE GENOMIC DNA]</scope>
    <source>
        <strain evidence="1">30847</strain>
    </source>
</reference>
<name>A0A1J4MB75_9CRYT</name>
<dbReference type="VEuPathDB" id="CryptoDB:cand_031850"/>
<protein>
    <submittedName>
        <fullName evidence="1">Uncharacterized protein</fullName>
    </submittedName>
</protein>
<gene>
    <name evidence="1" type="ORF">cand_031850</name>
</gene>
<dbReference type="GeneID" id="92367369"/>
<sequence length="322" mass="37125">MLNNLHRQEPFAPIREFEKKRSNGKKCRIWKYNRKLQLPDIQYEGNTLDRPITMILSLYNSESEQEKRIRSDGSPPCTELMQTLQHTRIPQSSKVNCHVNNELKSINSNLLESDQRNSKNFLVWVDEERIEFDTKETVCSNEQFLSNWAQSREDHDTPRTPQYDHEYTDSEVSTLSSEPSLFTLPSQSSILTPRNSSCIVGLSDQYNQYILQKISNSSGAGSNPTSEYQISNNFNNISNSGSTPSNRALRQLHTSSINTCININSILHQWTSYFSNKYSIEVNELDQANQYFMSLDNRTLTASTNALIYMSYCARNAQLRRC</sequence>
<comment type="caution">
    <text evidence="1">The sequence shown here is derived from an EMBL/GenBank/DDBJ whole genome shotgun (WGS) entry which is preliminary data.</text>
</comment>
<dbReference type="RefSeq" id="XP_067066662.1">
    <property type="nucleotide sequence ID" value="XM_067213411.1"/>
</dbReference>
<dbReference type="OrthoDB" id="343031at2759"/>
<dbReference type="Proteomes" id="UP000186804">
    <property type="component" value="Unassembled WGS sequence"/>
</dbReference>
<dbReference type="AlphaFoldDB" id="A0A1J4MB75"/>
<dbReference type="EMBL" id="LRBS01000121">
    <property type="protein sequence ID" value="OII71472.1"/>
    <property type="molecule type" value="Genomic_DNA"/>
</dbReference>
<evidence type="ECO:0000313" key="1">
    <source>
        <dbReference type="EMBL" id="OII71472.1"/>
    </source>
</evidence>
<proteinExistence type="predicted"/>
<organism evidence="1 2">
    <name type="scientific">Cryptosporidium andersoni</name>
    <dbReference type="NCBI Taxonomy" id="117008"/>
    <lineage>
        <taxon>Eukaryota</taxon>
        <taxon>Sar</taxon>
        <taxon>Alveolata</taxon>
        <taxon>Apicomplexa</taxon>
        <taxon>Conoidasida</taxon>
        <taxon>Coccidia</taxon>
        <taxon>Eucoccidiorida</taxon>
        <taxon>Eimeriorina</taxon>
        <taxon>Cryptosporidiidae</taxon>
        <taxon>Cryptosporidium</taxon>
    </lineage>
</organism>